<feature type="compositionally biased region" description="Basic and acidic residues" evidence="1">
    <location>
        <begin position="369"/>
        <end position="389"/>
    </location>
</feature>
<dbReference type="InterPro" id="IPR001173">
    <property type="entry name" value="Glyco_trans_2-like"/>
</dbReference>
<dbReference type="PANTHER" id="PTHR48090">
    <property type="entry name" value="UNDECAPRENYL-PHOSPHATE 4-DEOXY-4-FORMAMIDO-L-ARABINOSE TRANSFERASE-RELATED"/>
    <property type="match status" value="1"/>
</dbReference>
<reference evidence="4 5" key="1">
    <citation type="journal article" date="2019" name="Int. J. Syst. Evol. Microbiol.">
        <title>The Global Catalogue of Microorganisms (GCM) 10K type strain sequencing project: providing services to taxonomists for standard genome sequencing and annotation.</title>
        <authorList>
            <consortium name="The Broad Institute Genomics Platform"/>
            <consortium name="The Broad Institute Genome Sequencing Center for Infectious Disease"/>
            <person name="Wu L."/>
            <person name="Ma J."/>
        </authorList>
    </citation>
    <scope>NUCLEOTIDE SEQUENCE [LARGE SCALE GENOMIC DNA]</scope>
    <source>
        <strain evidence="4 5">CGMCC 1.12562</strain>
    </source>
</reference>
<gene>
    <name evidence="4" type="ORF">ACFOKC_01705</name>
</gene>
<keyword evidence="2" id="KW-0472">Membrane</keyword>
<dbReference type="InterPro" id="IPR029044">
    <property type="entry name" value="Nucleotide-diphossugar_trans"/>
</dbReference>
<proteinExistence type="predicted"/>
<accession>A0ABD5NAV4</accession>
<comment type="caution">
    <text evidence="4">The sequence shown here is derived from an EMBL/GenBank/DDBJ whole genome shotgun (WGS) entry which is preliminary data.</text>
</comment>
<feature type="transmembrane region" description="Helical" evidence="2">
    <location>
        <begin position="291"/>
        <end position="312"/>
    </location>
</feature>
<keyword evidence="2" id="KW-1133">Transmembrane helix</keyword>
<keyword evidence="5" id="KW-1185">Reference proteome</keyword>
<name>A0ABD5NAV4_9EURY</name>
<sequence>MYRGHTTAVVVPAYNEEPFVADTIASVPGFVDRVYVVDDGSTDGTWDEIRRAAASADQRPEATEFAERVVPIQHDANRGVGGAIKTGYLRARTDRIELTAVMGADGQMEPEMLGDLFDPIVEGRADYTKGNRFLGATDRGDMPAHRFVGNAALAALTKVASGYWSAGDPQSGYTAISLRALEAADIDGMYEFYGYCNDLLVKLNVAEMRVVDVPRPITYGEEESHIRYRSYVPRVSAMLARNFGWRLGRKYLVYDFHPLVGAYAAGAVASTAGALGLLWALPGVGSFATPVARGAIALAFLLLGALAFVAAMTMDMHANAHLSDSDDPYGRDAQRARGNRDTDAVQVELPAAEWSSLLDDASPNGDAPEAARRLRERLRDRVAEPDRAD</sequence>
<dbReference type="InterPro" id="IPR050256">
    <property type="entry name" value="Glycosyltransferase_2"/>
</dbReference>
<dbReference type="SUPFAM" id="SSF53448">
    <property type="entry name" value="Nucleotide-diphospho-sugar transferases"/>
    <property type="match status" value="1"/>
</dbReference>
<evidence type="ECO:0000256" key="1">
    <source>
        <dbReference type="SAM" id="MobiDB-lite"/>
    </source>
</evidence>
<dbReference type="Pfam" id="PF00535">
    <property type="entry name" value="Glycos_transf_2"/>
    <property type="match status" value="1"/>
</dbReference>
<dbReference type="Proteomes" id="UP001595660">
    <property type="component" value="Unassembled WGS sequence"/>
</dbReference>
<dbReference type="EMBL" id="JBHRWN010000002">
    <property type="protein sequence ID" value="MFC3476433.1"/>
    <property type="molecule type" value="Genomic_DNA"/>
</dbReference>
<evidence type="ECO:0000256" key="2">
    <source>
        <dbReference type="SAM" id="Phobius"/>
    </source>
</evidence>
<feature type="transmembrane region" description="Helical" evidence="2">
    <location>
        <begin position="256"/>
        <end position="279"/>
    </location>
</feature>
<dbReference type="Gene3D" id="3.90.550.10">
    <property type="entry name" value="Spore Coat Polysaccharide Biosynthesis Protein SpsA, Chain A"/>
    <property type="match status" value="1"/>
</dbReference>
<evidence type="ECO:0000313" key="4">
    <source>
        <dbReference type="EMBL" id="MFC3476433.1"/>
    </source>
</evidence>
<protein>
    <submittedName>
        <fullName evidence="4">Glycosyltransferase family 2 protein</fullName>
    </submittedName>
</protein>
<evidence type="ECO:0000259" key="3">
    <source>
        <dbReference type="Pfam" id="PF00535"/>
    </source>
</evidence>
<feature type="compositionally biased region" description="Basic and acidic residues" evidence="1">
    <location>
        <begin position="328"/>
        <end position="343"/>
    </location>
</feature>
<evidence type="ECO:0000313" key="5">
    <source>
        <dbReference type="Proteomes" id="UP001595660"/>
    </source>
</evidence>
<organism evidence="4 5">
    <name type="scientific">Halobacterium litoreum</name>
    <dbReference type="NCBI Taxonomy" id="2039234"/>
    <lineage>
        <taxon>Archaea</taxon>
        <taxon>Methanobacteriati</taxon>
        <taxon>Methanobacteriota</taxon>
        <taxon>Stenosarchaea group</taxon>
        <taxon>Halobacteria</taxon>
        <taxon>Halobacteriales</taxon>
        <taxon>Halobacteriaceae</taxon>
        <taxon>Halobacterium</taxon>
    </lineage>
</organism>
<dbReference type="CDD" id="cd04179">
    <property type="entry name" value="DPM_DPG-synthase_like"/>
    <property type="match status" value="1"/>
</dbReference>
<dbReference type="PANTHER" id="PTHR48090:SF7">
    <property type="entry name" value="RFBJ PROTEIN"/>
    <property type="match status" value="1"/>
</dbReference>
<dbReference type="RefSeq" id="WP_332839502.1">
    <property type="nucleotide sequence ID" value="NZ_CP089466.1"/>
</dbReference>
<feature type="region of interest" description="Disordered" evidence="1">
    <location>
        <begin position="323"/>
        <end position="389"/>
    </location>
</feature>
<keyword evidence="2" id="KW-0812">Transmembrane</keyword>
<feature type="domain" description="Glycosyltransferase 2-like" evidence="3">
    <location>
        <begin position="9"/>
        <end position="181"/>
    </location>
</feature>
<dbReference type="GeneID" id="69117659"/>
<dbReference type="AlphaFoldDB" id="A0ABD5NAV4"/>